<evidence type="ECO:0000259" key="4">
    <source>
        <dbReference type="Pfam" id="PF14870"/>
    </source>
</evidence>
<dbReference type="PANTHER" id="PTHR47199:SF2">
    <property type="entry name" value="PHOTOSYSTEM II STABILITY_ASSEMBLY FACTOR HCF136, CHLOROPLASTIC"/>
    <property type="match status" value="1"/>
</dbReference>
<evidence type="ECO:0000256" key="2">
    <source>
        <dbReference type="ARBA" id="ARBA00023276"/>
    </source>
</evidence>
<dbReference type="GO" id="GO:0015979">
    <property type="term" value="P:photosynthesis"/>
    <property type="evidence" value="ECO:0007669"/>
    <property type="project" value="UniProtKB-KW"/>
</dbReference>
<evidence type="ECO:0000256" key="1">
    <source>
        <dbReference type="ARBA" id="ARBA00022531"/>
    </source>
</evidence>
<feature type="domain" description="Photosynthesis system II assembly factor Ycf48/Hcf136-like" evidence="4">
    <location>
        <begin position="133"/>
        <end position="238"/>
    </location>
</feature>
<dbReference type="RefSeq" id="WP_339555752.1">
    <property type="nucleotide sequence ID" value="NZ_CP159258.1"/>
</dbReference>
<dbReference type="InterPro" id="IPR015943">
    <property type="entry name" value="WD40/YVTN_repeat-like_dom_sf"/>
</dbReference>
<dbReference type="SUPFAM" id="SSF110296">
    <property type="entry name" value="Oligoxyloglucan reducing end-specific cellobiohydrolase"/>
    <property type="match status" value="1"/>
</dbReference>
<feature type="signal peptide" evidence="3">
    <location>
        <begin position="1"/>
        <end position="24"/>
    </location>
</feature>
<keyword evidence="3" id="KW-0732">Signal</keyword>
<dbReference type="AlphaFoldDB" id="A0AAU8E753"/>
<dbReference type="PANTHER" id="PTHR47199">
    <property type="entry name" value="PHOTOSYSTEM II STABILITY/ASSEMBLY FACTOR HCF136, CHLOROPLASTIC"/>
    <property type="match status" value="1"/>
</dbReference>
<dbReference type="GO" id="GO:0009523">
    <property type="term" value="C:photosystem II"/>
    <property type="evidence" value="ECO:0007669"/>
    <property type="project" value="UniProtKB-KW"/>
</dbReference>
<evidence type="ECO:0000256" key="3">
    <source>
        <dbReference type="SAM" id="SignalP"/>
    </source>
</evidence>
<dbReference type="CDD" id="cd15482">
    <property type="entry name" value="Sialidase_non-viral"/>
    <property type="match status" value="1"/>
</dbReference>
<gene>
    <name evidence="5" type="ORF">ABVN21_08390</name>
</gene>
<feature type="chain" id="PRO_5043582954" evidence="3">
    <location>
        <begin position="25"/>
        <end position="322"/>
    </location>
</feature>
<reference evidence="5" key="1">
    <citation type="submission" date="2024-06" db="EMBL/GenBank/DDBJ databases">
        <title>The Caenorhabditis elegans bacterial microbiome influences microsporidia infection through nutrient limitation and inhibiting parasite invasion.</title>
        <authorList>
            <person name="Tamim El Jarkass H."/>
            <person name="Castelblanco S."/>
            <person name="Kaur M."/>
            <person name="Wan Y.C."/>
            <person name="Ellis A.E."/>
            <person name="Sheldon R.D."/>
            <person name="Lien E.C."/>
            <person name="Burton N.O."/>
            <person name="Wright G.D."/>
            <person name="Reinke A.W."/>
        </authorList>
    </citation>
    <scope>NUCLEOTIDE SEQUENCE</scope>
    <source>
        <strain evidence="5">MYb327</strain>
    </source>
</reference>
<evidence type="ECO:0000313" key="5">
    <source>
        <dbReference type="EMBL" id="XCG76074.1"/>
    </source>
</evidence>
<keyword evidence="2" id="KW-0604">Photosystem II</keyword>
<protein>
    <submittedName>
        <fullName evidence="5">YCF48-related protein</fullName>
    </submittedName>
</protein>
<proteinExistence type="predicted"/>
<accession>A0AAU8E753</accession>
<dbReference type="EMBL" id="CP159258">
    <property type="protein sequence ID" value="XCG76074.1"/>
    <property type="molecule type" value="Genomic_DNA"/>
</dbReference>
<name>A0AAU8E753_9PSED</name>
<organism evidence="5">
    <name type="scientific">Pseudomonas sp. MYb327</name>
    <dbReference type="NCBI Taxonomy" id="2745230"/>
    <lineage>
        <taxon>Bacteria</taxon>
        <taxon>Pseudomonadati</taxon>
        <taxon>Pseudomonadota</taxon>
        <taxon>Gammaproteobacteria</taxon>
        <taxon>Pseudomonadales</taxon>
        <taxon>Pseudomonadaceae</taxon>
        <taxon>Pseudomonas</taxon>
    </lineage>
</organism>
<dbReference type="Gene3D" id="2.130.10.10">
    <property type="entry name" value="YVTN repeat-like/Quinoprotein amine dehydrogenase"/>
    <property type="match status" value="1"/>
</dbReference>
<dbReference type="Pfam" id="PF14870">
    <property type="entry name" value="PSII_BNR"/>
    <property type="match status" value="1"/>
</dbReference>
<sequence length="322" mass="33864">MLSHRLPSLALALWAIAALPAAFAQSPVLDYPVAADKVFLLDLEKVGERLVAVGERGVVVYSDDQGQQWHSLRTPVTRTLTALAFANARDGAAVGHGGALLHSDDGGLSWQAVEADTGGESLLGVASIGEQKMLAWGAFGLFLESSDGGASWQRRMILGDDFDRHIAQILKVEGQLFLVGESGTLAHSLDQGQTWETLDSPYEGSFFGALQTRSGALLAYGMRGNVWRSTDKGQSWSKVETGTTLGINGGLQLDSGRILALGNGGLVLTSDDDGVSFQTLNGSSKASLAQGVQLTNGQTLAVGDQGIKSLTTLVLLQESVKL</sequence>
<keyword evidence="1" id="KW-0602">Photosynthesis</keyword>
<dbReference type="InterPro" id="IPR028203">
    <property type="entry name" value="PSII_CF48-like_dom"/>
</dbReference>